<dbReference type="CDD" id="cd14503">
    <property type="entry name" value="PTP-bact"/>
    <property type="match status" value="1"/>
</dbReference>
<gene>
    <name evidence="3" type="ORF">COO20_22710</name>
    <name evidence="2" type="ORF">CSC3H3_10785</name>
</gene>
<reference evidence="3 5" key="1">
    <citation type="submission" date="2017-09" db="EMBL/GenBank/DDBJ databases">
        <title>Biodiversity and function of Thalassospira species in the particle-attached aromatic-hydrocarbon-degrading consortia from the surface seawater of the South China Sea.</title>
        <authorList>
            <person name="Dong C."/>
            <person name="Liu R."/>
            <person name="Shao Z."/>
        </authorList>
    </citation>
    <scope>NUCLEOTIDE SEQUENCE [LARGE SCALE GENOMIC DNA]</scope>
    <source>
        <strain evidence="3 5">CSC1P2</strain>
    </source>
</reference>
<dbReference type="NCBIfam" id="TIGR01244">
    <property type="entry name" value="TIGR01244 family sulfur transferase"/>
    <property type="match status" value="1"/>
</dbReference>
<proteinExistence type="predicted"/>
<evidence type="ECO:0000313" key="4">
    <source>
        <dbReference type="Proteomes" id="UP000233458"/>
    </source>
</evidence>
<evidence type="ECO:0000259" key="1">
    <source>
        <dbReference type="Pfam" id="PF04273"/>
    </source>
</evidence>
<organism evidence="3 5">
    <name type="scientific">Thalassospira marina</name>
    <dbReference type="NCBI Taxonomy" id="2048283"/>
    <lineage>
        <taxon>Bacteria</taxon>
        <taxon>Pseudomonadati</taxon>
        <taxon>Pseudomonadota</taxon>
        <taxon>Alphaproteobacteria</taxon>
        <taxon>Rhodospirillales</taxon>
        <taxon>Thalassospiraceae</taxon>
        <taxon>Thalassospira</taxon>
    </lineage>
</organism>
<dbReference type="Proteomes" id="UP000233458">
    <property type="component" value="Chromosome"/>
</dbReference>
<dbReference type="AlphaFoldDB" id="A0A2N3KGA1"/>
<dbReference type="Gene3D" id="3.90.190.10">
    <property type="entry name" value="Protein tyrosine phosphatase superfamily"/>
    <property type="match status" value="1"/>
</dbReference>
<reference evidence="2 4" key="2">
    <citation type="submission" date="2017-10" db="EMBL/GenBank/DDBJ databases">
        <title>Biodiversity and function of Thalassospira species in the particle-attached aromatic-hydrocarbon-degrading consortia from the surface seawater of the China South Sea.</title>
        <authorList>
            <person name="Dong C."/>
            <person name="Liu R."/>
            <person name="Shao Z."/>
        </authorList>
    </citation>
    <scope>NUCLEOTIDE SEQUENCE [LARGE SCALE GENOMIC DNA]</scope>
    <source>
        <strain evidence="2 4">CSC3H3</strain>
    </source>
</reference>
<dbReference type="GO" id="GO:0016787">
    <property type="term" value="F:hydrolase activity"/>
    <property type="evidence" value="ECO:0007669"/>
    <property type="project" value="InterPro"/>
</dbReference>
<dbReference type="EMBL" id="NWTK01000019">
    <property type="protein sequence ID" value="PKR49607.1"/>
    <property type="molecule type" value="Genomic_DNA"/>
</dbReference>
<dbReference type="OrthoDB" id="9805710at2"/>
<dbReference type="RefSeq" id="WP_101270714.1">
    <property type="nucleotide sequence ID" value="NZ_CP024199.1"/>
</dbReference>
<keyword evidence="4" id="KW-1185">Reference proteome</keyword>
<dbReference type="InterPro" id="IPR005939">
    <property type="entry name" value="BLH_phosphatase-like"/>
</dbReference>
<protein>
    <submittedName>
        <fullName evidence="3">TIGR01244 family phosphatase</fullName>
    </submittedName>
</protein>
<feature type="domain" description="Beta-lactamase hydrolase-like protein phosphatase-like" evidence="1">
    <location>
        <begin position="3"/>
        <end position="107"/>
    </location>
</feature>
<evidence type="ECO:0000313" key="3">
    <source>
        <dbReference type="EMBL" id="PKR49607.1"/>
    </source>
</evidence>
<evidence type="ECO:0000313" key="2">
    <source>
        <dbReference type="EMBL" id="AUG53146.1"/>
    </source>
</evidence>
<dbReference type="Proteomes" id="UP000233597">
    <property type="component" value="Unassembled WGS sequence"/>
</dbReference>
<accession>A0A2N3KGA1</accession>
<dbReference type="Pfam" id="PF04273">
    <property type="entry name" value="BLH_phosphatase"/>
    <property type="match status" value="1"/>
</dbReference>
<sequence>MKRLSDELTVSPQVPLEAIPAIADAGFKTIMCNRPDQEDPGQPSFDEIRAKAEECGLETVFLPVVSGNVQEADADAFGDVLAKATKPVFAYCRTGTRCTILWSLASANSLTTSEIVSAAAKAGYDMAPLVPRIDARR</sequence>
<name>A0A2N3KGA1_9PROT</name>
<evidence type="ECO:0000313" key="5">
    <source>
        <dbReference type="Proteomes" id="UP000233597"/>
    </source>
</evidence>
<dbReference type="EMBL" id="CP024199">
    <property type="protein sequence ID" value="AUG53146.1"/>
    <property type="molecule type" value="Genomic_DNA"/>
</dbReference>
<dbReference type="KEGG" id="thac:CSC3H3_10785"/>
<dbReference type="InterPro" id="IPR029021">
    <property type="entry name" value="Prot-tyrosine_phosphatase-like"/>
</dbReference>